<name>A0A345RRG1_9PSED</name>
<gene>
    <name evidence="2" type="ORF">DLD99_15820</name>
</gene>
<dbReference type="EMBL" id="CP029608">
    <property type="protein sequence ID" value="AXI61877.1"/>
    <property type="molecule type" value="Genomic_DNA"/>
</dbReference>
<feature type="compositionally biased region" description="Basic and acidic residues" evidence="1">
    <location>
        <begin position="45"/>
        <end position="54"/>
    </location>
</feature>
<evidence type="ECO:0000313" key="2">
    <source>
        <dbReference type="EMBL" id="AXI61877.1"/>
    </source>
</evidence>
<dbReference type="AlphaFoldDB" id="A0A345RRG1"/>
<evidence type="ECO:0000313" key="3">
    <source>
        <dbReference type="Proteomes" id="UP000253720"/>
    </source>
</evidence>
<protein>
    <submittedName>
        <fullName evidence="2">Uncharacterized protein</fullName>
    </submittedName>
</protein>
<dbReference type="Proteomes" id="UP000253720">
    <property type="component" value="Chromosome"/>
</dbReference>
<organism evidence="2 3">
    <name type="scientific">Pseudomonas kribbensis</name>
    <dbReference type="NCBI Taxonomy" id="1628086"/>
    <lineage>
        <taxon>Bacteria</taxon>
        <taxon>Pseudomonadati</taxon>
        <taxon>Pseudomonadota</taxon>
        <taxon>Gammaproteobacteria</taxon>
        <taxon>Pseudomonadales</taxon>
        <taxon>Pseudomonadaceae</taxon>
        <taxon>Pseudomonas</taxon>
    </lineage>
</organism>
<evidence type="ECO:0000256" key="1">
    <source>
        <dbReference type="SAM" id="MobiDB-lite"/>
    </source>
</evidence>
<reference evidence="2 3" key="1">
    <citation type="submission" date="2018-05" db="EMBL/GenBank/DDBJ databases">
        <title>Complete genome sequence of Pseudomonas kribbensis 46-2(T).</title>
        <authorList>
            <person name="Jeong H."/>
            <person name="Lee S.-G."/>
            <person name="Rha E."/>
            <person name="Kim H."/>
        </authorList>
    </citation>
    <scope>NUCLEOTIDE SEQUENCE [LARGE SCALE GENOMIC DNA]</scope>
    <source>
        <strain evidence="2 3">46-2</strain>
    </source>
</reference>
<accession>A0A345RRG1</accession>
<feature type="region of interest" description="Disordered" evidence="1">
    <location>
        <begin position="16"/>
        <end position="70"/>
    </location>
</feature>
<sequence length="70" mass="8239">MYRVFNQRLFARCLMKDPKFPSEEQGAFDPVPTHPEPNSPAHTVRHPEEKRKDDEVPEDEDPDKFDRSSN</sequence>
<dbReference type="KEGG" id="pke:DLD99_15820"/>
<proteinExistence type="predicted"/>
<keyword evidence="3" id="KW-1185">Reference proteome</keyword>